<feature type="region of interest" description="Disordered" evidence="4">
    <location>
        <begin position="241"/>
        <end position="328"/>
    </location>
</feature>
<feature type="coiled-coil region" evidence="3">
    <location>
        <begin position="133"/>
        <end position="181"/>
    </location>
</feature>
<dbReference type="GO" id="GO:0047496">
    <property type="term" value="P:vesicle transport along microtubule"/>
    <property type="evidence" value="ECO:0007669"/>
    <property type="project" value="TreeGrafter"/>
</dbReference>
<dbReference type="EMBL" id="QLNQ01000025">
    <property type="protein sequence ID" value="RCK62921.1"/>
    <property type="molecule type" value="Genomic_DNA"/>
</dbReference>
<proteinExistence type="inferred from homology"/>
<comment type="similarity">
    <text evidence="1">Belongs to the nudE family.</text>
</comment>
<evidence type="ECO:0000256" key="4">
    <source>
        <dbReference type="SAM" id="MobiDB-lite"/>
    </source>
</evidence>
<evidence type="ECO:0000313" key="6">
    <source>
        <dbReference type="Proteomes" id="UP000253472"/>
    </source>
</evidence>
<evidence type="ECO:0000313" key="5">
    <source>
        <dbReference type="EMBL" id="RCK62921.1"/>
    </source>
</evidence>
<evidence type="ECO:0008006" key="7">
    <source>
        <dbReference type="Google" id="ProtNLM"/>
    </source>
</evidence>
<dbReference type="GO" id="GO:0000776">
    <property type="term" value="C:kinetochore"/>
    <property type="evidence" value="ECO:0007669"/>
    <property type="project" value="TreeGrafter"/>
</dbReference>
<feature type="compositionally biased region" description="Low complexity" evidence="4">
    <location>
        <begin position="277"/>
        <end position="287"/>
    </location>
</feature>
<keyword evidence="2 3" id="KW-0175">Coiled coil</keyword>
<protein>
    <recommendedName>
        <fullName evidence="7">Nuclear distribution protein nudE 1</fullName>
    </recommendedName>
</protein>
<dbReference type="GO" id="GO:0000132">
    <property type="term" value="P:establishment of mitotic spindle orientation"/>
    <property type="evidence" value="ECO:0007669"/>
    <property type="project" value="TreeGrafter"/>
</dbReference>
<dbReference type="OrthoDB" id="5877028at2759"/>
<dbReference type="GO" id="GO:0005871">
    <property type="term" value="C:kinesin complex"/>
    <property type="evidence" value="ECO:0007669"/>
    <property type="project" value="TreeGrafter"/>
</dbReference>
<accession>A0A367YD26</accession>
<name>A0A367YD26_9ASCO</name>
<feature type="region of interest" description="Disordered" evidence="4">
    <location>
        <begin position="201"/>
        <end position="224"/>
    </location>
</feature>
<organism evidence="5 6">
    <name type="scientific">Candida viswanathii</name>
    <dbReference type="NCBI Taxonomy" id="5486"/>
    <lineage>
        <taxon>Eukaryota</taxon>
        <taxon>Fungi</taxon>
        <taxon>Dikarya</taxon>
        <taxon>Ascomycota</taxon>
        <taxon>Saccharomycotina</taxon>
        <taxon>Pichiomycetes</taxon>
        <taxon>Debaryomycetaceae</taxon>
        <taxon>Candida/Lodderomyces clade</taxon>
        <taxon>Candida</taxon>
    </lineage>
</organism>
<gene>
    <name evidence="5" type="ORF">Cantr_08880</name>
</gene>
<dbReference type="PANTHER" id="PTHR10921:SF1">
    <property type="entry name" value="NUCLEAR DISTRIBUTION PROTEIN NUDE HOMOLOG"/>
    <property type="match status" value="1"/>
</dbReference>
<feature type="coiled-coil region" evidence="3">
    <location>
        <begin position="13"/>
        <end position="86"/>
    </location>
</feature>
<dbReference type="GO" id="GO:0007059">
    <property type="term" value="P:chromosome segregation"/>
    <property type="evidence" value="ECO:0007669"/>
    <property type="project" value="TreeGrafter"/>
</dbReference>
<dbReference type="PANTHER" id="PTHR10921">
    <property type="entry name" value="NUCLEAR DISTRIBUTION PROTEIN NUDE HOMOLOG 1"/>
    <property type="match status" value="1"/>
</dbReference>
<dbReference type="GO" id="GO:0051642">
    <property type="term" value="P:centrosome localization"/>
    <property type="evidence" value="ECO:0007669"/>
    <property type="project" value="TreeGrafter"/>
</dbReference>
<dbReference type="InterPro" id="IPR033494">
    <property type="entry name" value="NUDE"/>
</dbReference>
<dbReference type="GO" id="GO:0008017">
    <property type="term" value="F:microtubule binding"/>
    <property type="evidence" value="ECO:0007669"/>
    <property type="project" value="InterPro"/>
</dbReference>
<dbReference type="STRING" id="5486.A0A367YD26"/>
<comment type="caution">
    <text evidence="5">The sequence shown here is derived from an EMBL/GenBank/DDBJ whole genome shotgun (WGS) entry which is preliminary data.</text>
</comment>
<dbReference type="GO" id="GO:0007020">
    <property type="term" value="P:microtubule nucleation"/>
    <property type="evidence" value="ECO:0007669"/>
    <property type="project" value="TreeGrafter"/>
</dbReference>
<keyword evidence="6" id="KW-1185">Reference proteome</keyword>
<feature type="compositionally biased region" description="Low complexity" evidence="4">
    <location>
        <begin position="243"/>
        <end position="264"/>
    </location>
</feature>
<dbReference type="Gene3D" id="6.10.250.1080">
    <property type="match status" value="1"/>
</dbReference>
<reference evidence="5 6" key="1">
    <citation type="submission" date="2018-06" db="EMBL/GenBank/DDBJ databases">
        <title>Whole genome sequencing of Candida tropicalis (genome annotated by CSBL at Korea University).</title>
        <authorList>
            <person name="Ahn J."/>
        </authorList>
    </citation>
    <scope>NUCLEOTIDE SEQUENCE [LARGE SCALE GENOMIC DNA]</scope>
    <source>
        <strain evidence="5 6">ATCC 20962</strain>
    </source>
</reference>
<dbReference type="AlphaFoldDB" id="A0A367YD26"/>
<evidence type="ECO:0000256" key="3">
    <source>
        <dbReference type="SAM" id="Coils"/>
    </source>
</evidence>
<sequence>MGMTSTELKDLPKEDLIEKILELEAGLNEFQESSKELEKALEDELQELENSNTQLVSKLNAKQEELARANAKLLELTSEINTLHESTSAKLYEKDEMIHNLTSQLVKTEIINDTMESDDRIKSSKFEMQQRFNNDLLERLAMLESDYERERKLNVEKQLHITNYQNQIKDLQKKIDKLENGSDAEHTGDILMLSIREMLKSTPPPNKIKEWEQQKQSNLKKSDSLRKLKTLTMEIETFLGNFSSSKKSPSPSPSTSVLKSSSTTQLNVSNTTDRSHISSSGSSSSLSTKEKRISYSKRFLDLPSIKGSPTPSKRSSIEKSKSSKNVRM</sequence>
<evidence type="ECO:0000256" key="2">
    <source>
        <dbReference type="ARBA" id="ARBA00023054"/>
    </source>
</evidence>
<evidence type="ECO:0000256" key="1">
    <source>
        <dbReference type="ARBA" id="ARBA00007429"/>
    </source>
</evidence>
<dbReference type="Proteomes" id="UP000253472">
    <property type="component" value="Unassembled WGS sequence"/>
</dbReference>